<dbReference type="GO" id="GO:0003911">
    <property type="term" value="F:DNA ligase (NAD+) activity"/>
    <property type="evidence" value="ECO:0007669"/>
    <property type="project" value="UniProtKB-EC"/>
</dbReference>
<dbReference type="AlphaFoldDB" id="A0A2N7QFN5"/>
<dbReference type="InterPro" id="IPR036420">
    <property type="entry name" value="BRCT_dom_sf"/>
</dbReference>
<dbReference type="PROSITE" id="PS50172">
    <property type="entry name" value="BRCT"/>
    <property type="match status" value="1"/>
</dbReference>
<dbReference type="Proteomes" id="UP000235619">
    <property type="component" value="Unassembled WGS sequence"/>
</dbReference>
<dbReference type="InterPro" id="IPR001357">
    <property type="entry name" value="BRCT_dom"/>
</dbReference>
<accession>A0A2N7QFN5</accession>
<feature type="compositionally biased region" description="Basic and acidic residues" evidence="1">
    <location>
        <begin position="7"/>
        <end position="20"/>
    </location>
</feature>
<feature type="region of interest" description="Disordered" evidence="1">
    <location>
        <begin position="1"/>
        <end position="23"/>
    </location>
</feature>
<dbReference type="EC" id="6.5.1.2" evidence="3"/>
<gene>
    <name evidence="3" type="primary">ligA</name>
    <name evidence="3" type="ORF">C0169_02345</name>
</gene>
<name>A0A2N7QFN5_9BACT</name>
<feature type="non-terminal residue" evidence="3">
    <location>
        <position position="1"/>
    </location>
</feature>
<proteinExistence type="predicted"/>
<evidence type="ECO:0000259" key="2">
    <source>
        <dbReference type="PROSITE" id="PS50172"/>
    </source>
</evidence>
<comment type="caution">
    <text evidence="3">The sequence shown here is derived from an EMBL/GenBank/DDBJ whole genome shotgun (WGS) entry which is preliminary data.</text>
</comment>
<dbReference type="EMBL" id="PNJD01000142">
    <property type="protein sequence ID" value="PMP97683.1"/>
    <property type="molecule type" value="Genomic_DNA"/>
</dbReference>
<dbReference type="CDD" id="cd17748">
    <property type="entry name" value="BRCT_DNA_ligase_like"/>
    <property type="match status" value="1"/>
</dbReference>
<dbReference type="SUPFAM" id="SSF52113">
    <property type="entry name" value="BRCT domain"/>
    <property type="match status" value="1"/>
</dbReference>
<organism evidence="3 4">
    <name type="scientific">Thermodesulfobacterium geofontis</name>
    <dbReference type="NCBI Taxonomy" id="1295609"/>
    <lineage>
        <taxon>Bacteria</taxon>
        <taxon>Pseudomonadati</taxon>
        <taxon>Thermodesulfobacteriota</taxon>
        <taxon>Thermodesulfobacteria</taxon>
        <taxon>Thermodesulfobacteriales</taxon>
        <taxon>Thermodesulfobacteriaceae</taxon>
        <taxon>Thermodesulfobacterium</taxon>
    </lineage>
</organism>
<keyword evidence="3" id="KW-0436">Ligase</keyword>
<dbReference type="Gene3D" id="3.40.50.10190">
    <property type="entry name" value="BRCT domain"/>
    <property type="match status" value="1"/>
</dbReference>
<sequence>TGTLKSMTRDEAKEKVKELGGKTTDSVSKNVDYVVVGENPGSKYQKALQLGVKTINEEEFLKLIGEAK</sequence>
<evidence type="ECO:0000256" key="1">
    <source>
        <dbReference type="SAM" id="MobiDB-lite"/>
    </source>
</evidence>
<evidence type="ECO:0000313" key="4">
    <source>
        <dbReference type="Proteomes" id="UP000235619"/>
    </source>
</evidence>
<reference evidence="3 4" key="1">
    <citation type="submission" date="2018-01" db="EMBL/GenBank/DDBJ databases">
        <title>Metagenomic assembled genomes from two thermal pools in the Uzon Caldera, Kamchatka, Russia.</title>
        <authorList>
            <person name="Wilkins L."/>
            <person name="Ettinger C."/>
        </authorList>
    </citation>
    <scope>NUCLEOTIDE SEQUENCE [LARGE SCALE GENOMIC DNA]</scope>
    <source>
        <strain evidence="3">ARK-04</strain>
    </source>
</reference>
<feature type="domain" description="BRCT" evidence="2">
    <location>
        <begin position="1"/>
        <end position="68"/>
    </location>
</feature>
<dbReference type="Pfam" id="PF00533">
    <property type="entry name" value="BRCT"/>
    <property type="match status" value="1"/>
</dbReference>
<dbReference type="SMART" id="SM00292">
    <property type="entry name" value="BRCT"/>
    <property type="match status" value="1"/>
</dbReference>
<protein>
    <submittedName>
        <fullName evidence="3">DNA ligase</fullName>
        <ecNumber evidence="3">6.5.1.2</ecNumber>
    </submittedName>
</protein>
<evidence type="ECO:0000313" key="3">
    <source>
        <dbReference type="EMBL" id="PMP97683.1"/>
    </source>
</evidence>